<dbReference type="AlphaFoldDB" id="A0AAD7EKW3"/>
<proteinExistence type="predicted"/>
<organism evidence="2 3">
    <name type="scientific">Mycena albidolilacea</name>
    <dbReference type="NCBI Taxonomy" id="1033008"/>
    <lineage>
        <taxon>Eukaryota</taxon>
        <taxon>Fungi</taxon>
        <taxon>Dikarya</taxon>
        <taxon>Basidiomycota</taxon>
        <taxon>Agaricomycotina</taxon>
        <taxon>Agaricomycetes</taxon>
        <taxon>Agaricomycetidae</taxon>
        <taxon>Agaricales</taxon>
        <taxon>Marasmiineae</taxon>
        <taxon>Mycenaceae</taxon>
        <taxon>Mycena</taxon>
    </lineage>
</organism>
<dbReference type="PROSITE" id="PS51257">
    <property type="entry name" value="PROKAR_LIPOPROTEIN"/>
    <property type="match status" value="1"/>
</dbReference>
<name>A0AAD7EKW3_9AGAR</name>
<feature type="compositionally biased region" description="Low complexity" evidence="1">
    <location>
        <begin position="48"/>
        <end position="62"/>
    </location>
</feature>
<comment type="caution">
    <text evidence="2">The sequence shown here is derived from an EMBL/GenBank/DDBJ whole genome shotgun (WGS) entry which is preliminary data.</text>
</comment>
<reference evidence="2" key="1">
    <citation type="submission" date="2023-03" db="EMBL/GenBank/DDBJ databases">
        <title>Massive genome expansion in bonnet fungi (Mycena s.s.) driven by repeated elements and novel gene families across ecological guilds.</title>
        <authorList>
            <consortium name="Lawrence Berkeley National Laboratory"/>
            <person name="Harder C.B."/>
            <person name="Miyauchi S."/>
            <person name="Viragh M."/>
            <person name="Kuo A."/>
            <person name="Thoen E."/>
            <person name="Andreopoulos B."/>
            <person name="Lu D."/>
            <person name="Skrede I."/>
            <person name="Drula E."/>
            <person name="Henrissat B."/>
            <person name="Morin E."/>
            <person name="Kohler A."/>
            <person name="Barry K."/>
            <person name="LaButti K."/>
            <person name="Morin E."/>
            <person name="Salamov A."/>
            <person name="Lipzen A."/>
            <person name="Mereny Z."/>
            <person name="Hegedus B."/>
            <person name="Baldrian P."/>
            <person name="Stursova M."/>
            <person name="Weitz H."/>
            <person name="Taylor A."/>
            <person name="Grigoriev I.V."/>
            <person name="Nagy L.G."/>
            <person name="Martin F."/>
            <person name="Kauserud H."/>
        </authorList>
    </citation>
    <scope>NUCLEOTIDE SEQUENCE</scope>
    <source>
        <strain evidence="2">CBHHK002</strain>
    </source>
</reference>
<evidence type="ECO:0000313" key="3">
    <source>
        <dbReference type="Proteomes" id="UP001218218"/>
    </source>
</evidence>
<evidence type="ECO:0000256" key="1">
    <source>
        <dbReference type="SAM" id="MobiDB-lite"/>
    </source>
</evidence>
<dbReference type="Proteomes" id="UP001218218">
    <property type="component" value="Unassembled WGS sequence"/>
</dbReference>
<keyword evidence="3" id="KW-1185">Reference proteome</keyword>
<sequence>MTRAVTTEWILIMTSYGTFSCPFPPSHLRVSRSGLGSRIPTPRTPLATSNVSTASSTTSRSTIPQRVRKRSLPSLLSASHFKHNDAHHSSPRAAYGLWPRVAALSSPRFRPLAITLQASTHCSVSCAPSAEGSSGSSHRGGFSSTWCVVAVQVVAPSLFNPLQCRPLAYA</sequence>
<feature type="region of interest" description="Disordered" evidence="1">
    <location>
        <begin position="34"/>
        <end position="66"/>
    </location>
</feature>
<accession>A0AAD7EKW3</accession>
<protein>
    <submittedName>
        <fullName evidence="2">Uncharacterized protein</fullName>
    </submittedName>
</protein>
<dbReference type="EMBL" id="JARIHO010000037">
    <property type="protein sequence ID" value="KAJ7330510.1"/>
    <property type="molecule type" value="Genomic_DNA"/>
</dbReference>
<evidence type="ECO:0000313" key="2">
    <source>
        <dbReference type="EMBL" id="KAJ7330510.1"/>
    </source>
</evidence>
<gene>
    <name evidence="2" type="ORF">DFH08DRAFT_314502</name>
</gene>